<reference evidence="3 4" key="1">
    <citation type="journal article" date="2014" name="Am. J. Bot.">
        <title>Genome assembly and annotation for red clover (Trifolium pratense; Fabaceae).</title>
        <authorList>
            <person name="Istvanek J."/>
            <person name="Jaros M."/>
            <person name="Krenek A."/>
            <person name="Repkova J."/>
        </authorList>
    </citation>
    <scope>NUCLEOTIDE SEQUENCE [LARGE SCALE GENOMIC DNA]</scope>
    <source>
        <strain evidence="4">cv. Tatra</strain>
        <tissue evidence="3">Young leaves</tissue>
    </source>
</reference>
<comment type="caution">
    <text evidence="3">The sequence shown here is derived from an EMBL/GenBank/DDBJ whole genome shotgun (WGS) entry which is preliminary data.</text>
</comment>
<evidence type="ECO:0000256" key="2">
    <source>
        <dbReference type="PROSITE-ProRule" id="PRU00708"/>
    </source>
</evidence>
<feature type="repeat" description="PPR" evidence="2">
    <location>
        <begin position="42"/>
        <end position="76"/>
    </location>
</feature>
<accession>A0A2K3K1D6</accession>
<name>A0A2K3K1D6_TRIPR</name>
<keyword evidence="1" id="KW-0677">Repeat</keyword>
<protein>
    <recommendedName>
        <fullName evidence="5">Pentatricopeptide repeat-containing protein</fullName>
    </recommendedName>
</protein>
<reference evidence="3 4" key="2">
    <citation type="journal article" date="2017" name="Front. Plant Sci.">
        <title>Gene Classification and Mining of Molecular Markers Useful in Red Clover (Trifolium pratense) Breeding.</title>
        <authorList>
            <person name="Istvanek J."/>
            <person name="Dluhosova J."/>
            <person name="Dluhos P."/>
            <person name="Patkova L."/>
            <person name="Nedelnik J."/>
            <person name="Repkova J."/>
        </authorList>
    </citation>
    <scope>NUCLEOTIDE SEQUENCE [LARGE SCALE GENOMIC DNA]</scope>
    <source>
        <strain evidence="4">cv. Tatra</strain>
        <tissue evidence="3">Young leaves</tissue>
    </source>
</reference>
<gene>
    <name evidence="3" type="ORF">L195_g060001</name>
</gene>
<dbReference type="Gene3D" id="1.25.40.10">
    <property type="entry name" value="Tetratricopeptide repeat domain"/>
    <property type="match status" value="1"/>
</dbReference>
<dbReference type="NCBIfam" id="TIGR00756">
    <property type="entry name" value="PPR"/>
    <property type="match status" value="1"/>
</dbReference>
<evidence type="ECO:0008006" key="5">
    <source>
        <dbReference type="Google" id="ProtNLM"/>
    </source>
</evidence>
<sequence>MSDLGYDVLQYHRKRNALIEVYAYAAVIRGFCNEMKLDKAEDFHVYSSLFRGYRKRNDLGKVFKLHDDMISKRIETNYVIAS</sequence>
<dbReference type="InterPro" id="IPR002885">
    <property type="entry name" value="PPR_rpt"/>
</dbReference>
<evidence type="ECO:0000313" key="3">
    <source>
        <dbReference type="EMBL" id="PNX60066.1"/>
    </source>
</evidence>
<proteinExistence type="predicted"/>
<dbReference type="InterPro" id="IPR011990">
    <property type="entry name" value="TPR-like_helical_dom_sf"/>
</dbReference>
<feature type="non-terminal residue" evidence="3">
    <location>
        <position position="82"/>
    </location>
</feature>
<dbReference type="PROSITE" id="PS51375">
    <property type="entry name" value="PPR"/>
    <property type="match status" value="1"/>
</dbReference>
<dbReference type="Proteomes" id="UP000236291">
    <property type="component" value="Unassembled WGS sequence"/>
</dbReference>
<organism evidence="3 4">
    <name type="scientific">Trifolium pratense</name>
    <name type="common">Red clover</name>
    <dbReference type="NCBI Taxonomy" id="57577"/>
    <lineage>
        <taxon>Eukaryota</taxon>
        <taxon>Viridiplantae</taxon>
        <taxon>Streptophyta</taxon>
        <taxon>Embryophyta</taxon>
        <taxon>Tracheophyta</taxon>
        <taxon>Spermatophyta</taxon>
        <taxon>Magnoliopsida</taxon>
        <taxon>eudicotyledons</taxon>
        <taxon>Gunneridae</taxon>
        <taxon>Pentapetalae</taxon>
        <taxon>rosids</taxon>
        <taxon>fabids</taxon>
        <taxon>Fabales</taxon>
        <taxon>Fabaceae</taxon>
        <taxon>Papilionoideae</taxon>
        <taxon>50 kb inversion clade</taxon>
        <taxon>NPAAA clade</taxon>
        <taxon>Hologalegina</taxon>
        <taxon>IRL clade</taxon>
        <taxon>Trifolieae</taxon>
        <taxon>Trifolium</taxon>
    </lineage>
</organism>
<dbReference type="EMBL" id="ASHM01134864">
    <property type="protein sequence ID" value="PNX60066.1"/>
    <property type="molecule type" value="Genomic_DNA"/>
</dbReference>
<dbReference type="Pfam" id="PF01535">
    <property type="entry name" value="PPR"/>
    <property type="match status" value="2"/>
</dbReference>
<dbReference type="STRING" id="57577.A0A2K3K1D6"/>
<evidence type="ECO:0000256" key="1">
    <source>
        <dbReference type="ARBA" id="ARBA00022737"/>
    </source>
</evidence>
<dbReference type="AlphaFoldDB" id="A0A2K3K1D6"/>
<evidence type="ECO:0000313" key="4">
    <source>
        <dbReference type="Proteomes" id="UP000236291"/>
    </source>
</evidence>